<dbReference type="Gene3D" id="3.40.30.10">
    <property type="entry name" value="Glutaredoxin"/>
    <property type="match status" value="1"/>
</dbReference>
<dbReference type="InterPro" id="IPR036249">
    <property type="entry name" value="Thioredoxin-like_sf"/>
</dbReference>
<evidence type="ECO:0000259" key="2">
    <source>
        <dbReference type="PROSITE" id="PS51352"/>
    </source>
</evidence>
<evidence type="ECO:0000313" key="3">
    <source>
        <dbReference type="EMBL" id="KAK8380428.1"/>
    </source>
</evidence>
<dbReference type="Pfam" id="PF00085">
    <property type="entry name" value="Thioredoxin"/>
    <property type="match status" value="1"/>
</dbReference>
<feature type="domain" description="Thioredoxin" evidence="2">
    <location>
        <begin position="1"/>
        <end position="120"/>
    </location>
</feature>
<evidence type="ECO:0000313" key="4">
    <source>
        <dbReference type="Proteomes" id="UP001487740"/>
    </source>
</evidence>
<dbReference type="EMBL" id="JARAKH010000042">
    <property type="protein sequence ID" value="KAK8380428.1"/>
    <property type="molecule type" value="Genomic_DNA"/>
</dbReference>
<name>A0AAW0SYM5_SCYPA</name>
<dbReference type="SUPFAM" id="SSF52833">
    <property type="entry name" value="Thioredoxin-like"/>
    <property type="match status" value="1"/>
</dbReference>
<dbReference type="InterPro" id="IPR017937">
    <property type="entry name" value="Thioredoxin_CS"/>
</dbReference>
<organism evidence="3 4">
    <name type="scientific">Scylla paramamosain</name>
    <name type="common">Mud crab</name>
    <dbReference type="NCBI Taxonomy" id="85552"/>
    <lineage>
        <taxon>Eukaryota</taxon>
        <taxon>Metazoa</taxon>
        <taxon>Ecdysozoa</taxon>
        <taxon>Arthropoda</taxon>
        <taxon>Crustacea</taxon>
        <taxon>Multicrustacea</taxon>
        <taxon>Malacostraca</taxon>
        <taxon>Eumalacostraca</taxon>
        <taxon>Eucarida</taxon>
        <taxon>Decapoda</taxon>
        <taxon>Pleocyemata</taxon>
        <taxon>Brachyura</taxon>
        <taxon>Eubrachyura</taxon>
        <taxon>Portunoidea</taxon>
        <taxon>Portunidae</taxon>
        <taxon>Portuninae</taxon>
        <taxon>Scylla</taxon>
    </lineage>
</organism>
<dbReference type="Gene3D" id="3.30.70.141">
    <property type="entry name" value="Nucleoside diphosphate kinase-like domain"/>
    <property type="match status" value="1"/>
</dbReference>
<gene>
    <name evidence="3" type="ORF">O3P69_016779</name>
</gene>
<comment type="caution">
    <text evidence="3">The sequence shown here is derived from an EMBL/GenBank/DDBJ whole genome shotgun (WGS) entry which is preliminary data.</text>
</comment>
<feature type="region of interest" description="Disordered" evidence="1">
    <location>
        <begin position="221"/>
        <end position="268"/>
    </location>
</feature>
<feature type="region of interest" description="Disordered" evidence="1">
    <location>
        <begin position="447"/>
        <end position="470"/>
    </location>
</feature>
<dbReference type="AlphaFoldDB" id="A0AAW0SYM5"/>
<dbReference type="SUPFAM" id="SSF54919">
    <property type="entry name" value="Nucleoside diphosphate kinase, NDK"/>
    <property type="match status" value="1"/>
</dbReference>
<keyword evidence="4" id="KW-1185">Reference proteome</keyword>
<reference evidence="3 4" key="1">
    <citation type="submission" date="2023-03" db="EMBL/GenBank/DDBJ databases">
        <title>High-quality genome of Scylla paramamosain provides insights in environmental adaptation.</title>
        <authorList>
            <person name="Zhang L."/>
        </authorList>
    </citation>
    <scope>NUCLEOTIDE SEQUENCE [LARGE SCALE GENOMIC DNA]</scope>
    <source>
        <strain evidence="3">LZ_2023a</strain>
        <tissue evidence="3">Muscle</tissue>
    </source>
</reference>
<dbReference type="InterPro" id="IPR051766">
    <property type="entry name" value="TXND_domain-containing"/>
</dbReference>
<dbReference type="PANTHER" id="PTHR46135:SF3">
    <property type="entry name" value="NME_NM23 FAMILY MEMBER 8"/>
    <property type="match status" value="1"/>
</dbReference>
<dbReference type="PANTHER" id="PTHR46135">
    <property type="entry name" value="NME/NM23 FAMILY MEMBER 8"/>
    <property type="match status" value="1"/>
</dbReference>
<proteinExistence type="predicted"/>
<feature type="compositionally biased region" description="Acidic residues" evidence="1">
    <location>
        <begin position="228"/>
        <end position="251"/>
    </location>
</feature>
<sequence length="470" mass="51470">MAARKKAEAQQLLIELDSDRDWANACKRPGLLVVDVYSDWCGPCSSMTGHLRRIKLELGDEFLTLATANADRIELLEKFRGKAEPTWLILGTGKAMDVIHGADGPRLLNSIRRLLKVEVAAIKGDGDRPVVLLDSLVKPEEVIEPDEDLDDVEGELHNIDDSEEASELSEAELQTGVLFILPHIISHDQAETFLSNVVAAGFEIVGHIQEELTREDLHALLFPKEEEGKEEEGEEEEEGEKEEEGEEDGEEAAQKEGTDEEGATEEELGHGPLYVLLLKVEEGSVVTAWYQVLGPPDLEKARVEEPDSLVAQFGEEGHVVPAWLPKGRQLQERLSARFFPPPPDASVPRLLLLPDTDHHEVLEKMSVAGVRVLAHTQATLSQESLQCVPSLAASQTLMAAAGSVVLAVAISGEGTEECAAEYSPLHLTTDSNSAKGEVELFFPDLLTPQEQEEEPQTQMQIEQSKEGDAA</sequence>
<dbReference type="PROSITE" id="PS00194">
    <property type="entry name" value="THIOREDOXIN_1"/>
    <property type="match status" value="1"/>
</dbReference>
<protein>
    <recommendedName>
        <fullName evidence="2">Thioredoxin domain-containing protein</fullName>
    </recommendedName>
</protein>
<dbReference type="PROSITE" id="PS51352">
    <property type="entry name" value="THIOREDOXIN_2"/>
    <property type="match status" value="1"/>
</dbReference>
<accession>A0AAW0SYM5</accession>
<dbReference type="InterPro" id="IPR013766">
    <property type="entry name" value="Thioredoxin_domain"/>
</dbReference>
<dbReference type="Proteomes" id="UP001487740">
    <property type="component" value="Unassembled WGS sequence"/>
</dbReference>
<evidence type="ECO:0000256" key="1">
    <source>
        <dbReference type="SAM" id="MobiDB-lite"/>
    </source>
</evidence>
<dbReference type="InterPro" id="IPR036850">
    <property type="entry name" value="NDK-like_dom_sf"/>
</dbReference>